<dbReference type="Proteomes" id="UP001233836">
    <property type="component" value="Unassembled WGS sequence"/>
</dbReference>
<dbReference type="EMBL" id="JAUSTI010000001">
    <property type="protein sequence ID" value="MDQ0168703.1"/>
    <property type="molecule type" value="Genomic_DNA"/>
</dbReference>
<reference evidence="1 2" key="1">
    <citation type="submission" date="2023-07" db="EMBL/GenBank/DDBJ databases">
        <title>Sorghum-associated microbial communities from plants grown in Nebraska, USA.</title>
        <authorList>
            <person name="Schachtman D."/>
        </authorList>
    </citation>
    <scope>NUCLEOTIDE SEQUENCE [LARGE SCALE GENOMIC DNA]</scope>
    <source>
        <strain evidence="1 2">DS1314</strain>
    </source>
</reference>
<accession>A0ABT9W632</accession>
<evidence type="ECO:0000313" key="1">
    <source>
        <dbReference type="EMBL" id="MDQ0168703.1"/>
    </source>
</evidence>
<comment type="caution">
    <text evidence="1">The sequence shown here is derived from an EMBL/GenBank/DDBJ whole genome shotgun (WGS) entry which is preliminary data.</text>
</comment>
<gene>
    <name evidence="1" type="ORF">J2T19_000140</name>
</gene>
<dbReference type="RefSeq" id="WP_307211907.1">
    <property type="nucleotide sequence ID" value="NZ_JAUSTI010000001.1"/>
</dbReference>
<name>A0ABT9W632_9BACL</name>
<evidence type="ECO:0000313" key="2">
    <source>
        <dbReference type="Proteomes" id="UP001233836"/>
    </source>
</evidence>
<organism evidence="1 2">
    <name type="scientific">Paenibacillus tundrae</name>
    <dbReference type="NCBI Taxonomy" id="528187"/>
    <lineage>
        <taxon>Bacteria</taxon>
        <taxon>Bacillati</taxon>
        <taxon>Bacillota</taxon>
        <taxon>Bacilli</taxon>
        <taxon>Bacillales</taxon>
        <taxon>Paenibacillaceae</taxon>
        <taxon>Paenibacillus</taxon>
    </lineage>
</organism>
<sequence length="123" mass="13703">MSNVNKPVIPAEIAELIENMRKAGVTNQEMTRVAQGHTLLPVHTDVLTSIPFDTLLAALVNGYERELTEEQRMARIKRELTSDYITHRTGMGRYDNAYEDKAYADGIERALDAVGVKIEGVNA</sequence>
<proteinExistence type="predicted"/>
<protein>
    <submittedName>
        <fullName evidence="1">Uncharacterized protein</fullName>
    </submittedName>
</protein>
<keyword evidence="2" id="KW-1185">Reference proteome</keyword>